<gene>
    <name evidence="5" type="ORF">SGA01_58580</name>
</gene>
<evidence type="ECO:0000256" key="3">
    <source>
        <dbReference type="ARBA" id="ARBA00023163"/>
    </source>
</evidence>
<dbReference type="SUPFAM" id="SSF48008">
    <property type="entry name" value="GntR ligand-binding domain-like"/>
    <property type="match status" value="1"/>
</dbReference>
<dbReference type="InterPro" id="IPR011711">
    <property type="entry name" value="GntR_C"/>
</dbReference>
<comment type="caution">
    <text evidence="5">The sequence shown here is derived from an EMBL/GenBank/DDBJ whole genome shotgun (WGS) entry which is preliminary data.</text>
</comment>
<keyword evidence="2" id="KW-0238">DNA-binding</keyword>
<proteinExistence type="predicted"/>
<sequence length="154" mass="17103">MPVIVLLGVYVTYALNQSAARRERRAKTLSEALTAVEEYLEMPYRSRRRTRACRQGFTHAESGAIDRLSELNTSCHRALAEATGYRILADLTEQLLLTIRRYRAVAPIDEMNWRSVIEHDGIIGALRRGDATAAADAARAHTVAQARHEVGGDA</sequence>
<evidence type="ECO:0000259" key="4">
    <source>
        <dbReference type="Pfam" id="PF07729"/>
    </source>
</evidence>
<dbReference type="AlphaFoldDB" id="A0A4Y3RU32"/>
<reference evidence="5 6" key="1">
    <citation type="submission" date="2019-06" db="EMBL/GenBank/DDBJ databases">
        <title>Whole genome shotgun sequence of Streptomyces gardneri NBRC 12865.</title>
        <authorList>
            <person name="Hosoyama A."/>
            <person name="Uohara A."/>
            <person name="Ohji S."/>
            <person name="Ichikawa N."/>
        </authorList>
    </citation>
    <scope>NUCLEOTIDE SEQUENCE [LARGE SCALE GENOMIC DNA]</scope>
    <source>
        <strain evidence="5 6">NBRC 12865</strain>
    </source>
</reference>
<dbReference type="RefSeq" id="WP_141299913.1">
    <property type="nucleotide sequence ID" value="NZ_BJMN01000040.1"/>
</dbReference>
<protein>
    <recommendedName>
        <fullName evidence="4">GntR C-terminal domain-containing protein</fullName>
    </recommendedName>
</protein>
<feature type="domain" description="GntR C-terminal" evidence="4">
    <location>
        <begin position="52"/>
        <end position="142"/>
    </location>
</feature>
<accession>A0A4Y3RU32</accession>
<keyword evidence="6" id="KW-1185">Reference proteome</keyword>
<dbReference type="OrthoDB" id="5126301at2"/>
<dbReference type="Gene3D" id="1.20.120.530">
    <property type="entry name" value="GntR ligand-binding domain-like"/>
    <property type="match status" value="1"/>
</dbReference>
<evidence type="ECO:0000313" key="5">
    <source>
        <dbReference type="EMBL" id="GEB60253.1"/>
    </source>
</evidence>
<evidence type="ECO:0000256" key="1">
    <source>
        <dbReference type="ARBA" id="ARBA00023015"/>
    </source>
</evidence>
<dbReference type="EMBL" id="BJMN01000040">
    <property type="protein sequence ID" value="GEB60253.1"/>
    <property type="molecule type" value="Genomic_DNA"/>
</dbReference>
<dbReference type="InterPro" id="IPR008920">
    <property type="entry name" value="TF_FadR/GntR_C"/>
</dbReference>
<name>A0A4Y3RU32_9ACTN</name>
<dbReference type="Proteomes" id="UP000315226">
    <property type="component" value="Unassembled WGS sequence"/>
</dbReference>
<dbReference type="GO" id="GO:0003677">
    <property type="term" value="F:DNA binding"/>
    <property type="evidence" value="ECO:0007669"/>
    <property type="project" value="UniProtKB-KW"/>
</dbReference>
<keyword evidence="1" id="KW-0805">Transcription regulation</keyword>
<dbReference type="Pfam" id="PF07729">
    <property type="entry name" value="FCD"/>
    <property type="match status" value="1"/>
</dbReference>
<organism evidence="5 6">
    <name type="scientific">Streptomyces gardneri</name>
    <dbReference type="NCBI Taxonomy" id="66892"/>
    <lineage>
        <taxon>Bacteria</taxon>
        <taxon>Bacillati</taxon>
        <taxon>Actinomycetota</taxon>
        <taxon>Actinomycetes</taxon>
        <taxon>Kitasatosporales</taxon>
        <taxon>Streptomycetaceae</taxon>
        <taxon>Streptomyces</taxon>
    </lineage>
</organism>
<evidence type="ECO:0000256" key="2">
    <source>
        <dbReference type="ARBA" id="ARBA00023125"/>
    </source>
</evidence>
<keyword evidence="3" id="KW-0804">Transcription</keyword>
<evidence type="ECO:0000313" key="6">
    <source>
        <dbReference type="Proteomes" id="UP000315226"/>
    </source>
</evidence>